<keyword evidence="1 2" id="KW-0862">Zinc</keyword>
<dbReference type="SMART" id="SM00235">
    <property type="entry name" value="ZnMc"/>
    <property type="match status" value="1"/>
</dbReference>
<dbReference type="CDD" id="cd04280">
    <property type="entry name" value="ZnMc_astacin_like"/>
    <property type="match status" value="1"/>
</dbReference>
<keyword evidence="1 2" id="KW-0645">Protease</keyword>
<evidence type="ECO:0000313" key="4">
    <source>
        <dbReference type="Proteomes" id="UP000504634"/>
    </source>
</evidence>
<feature type="binding site" evidence="1">
    <location>
        <position position="193"/>
    </location>
    <ligand>
        <name>Zn(2+)</name>
        <dbReference type="ChEBI" id="CHEBI:29105"/>
        <note>catalytic</note>
    </ligand>
</feature>
<evidence type="ECO:0000313" key="5">
    <source>
        <dbReference type="RefSeq" id="XP_030384426.1"/>
    </source>
</evidence>
<keyword evidence="4" id="KW-1185">Reference proteome</keyword>
<dbReference type="SUPFAM" id="SSF55486">
    <property type="entry name" value="Metalloproteases ('zincins'), catalytic domain"/>
    <property type="match status" value="1"/>
</dbReference>
<protein>
    <recommendedName>
        <fullName evidence="2">Metalloendopeptidase</fullName>
        <ecNumber evidence="2">3.4.24.-</ecNumber>
    </recommendedName>
</protein>
<reference evidence="5" key="1">
    <citation type="submission" date="2025-08" db="UniProtKB">
        <authorList>
            <consortium name="RefSeq"/>
        </authorList>
    </citation>
    <scope>IDENTIFICATION</scope>
    <source>
        <strain evidence="5">11010-0011.00</strain>
        <tissue evidence="5">Whole body</tissue>
    </source>
</reference>
<feature type="binding site" evidence="1">
    <location>
        <position position="199"/>
    </location>
    <ligand>
        <name>Zn(2+)</name>
        <dbReference type="ChEBI" id="CHEBI:29105"/>
        <note>catalytic</note>
    </ligand>
</feature>
<dbReference type="RefSeq" id="XP_030384426.1">
    <property type="nucleotide sequence ID" value="XM_030528566.1"/>
</dbReference>
<dbReference type="GO" id="GO:0004222">
    <property type="term" value="F:metalloendopeptidase activity"/>
    <property type="evidence" value="ECO:0007669"/>
    <property type="project" value="UniProtKB-UniRule"/>
</dbReference>
<dbReference type="GeneID" id="115631729"/>
<feature type="binding site" evidence="1">
    <location>
        <position position="189"/>
    </location>
    <ligand>
        <name>Zn(2+)</name>
        <dbReference type="ChEBI" id="CHEBI:29105"/>
        <note>catalytic</note>
    </ligand>
</feature>
<dbReference type="PANTHER" id="PTHR10127:SF814">
    <property type="entry name" value="MEPRIN A SUBUNIT BETA"/>
    <property type="match status" value="1"/>
</dbReference>
<feature type="active site" evidence="1">
    <location>
        <position position="190"/>
    </location>
</feature>
<dbReference type="InterPro" id="IPR006026">
    <property type="entry name" value="Peptidase_Metallo"/>
</dbReference>
<evidence type="ECO:0000256" key="1">
    <source>
        <dbReference type="PROSITE-ProRule" id="PRU01211"/>
    </source>
</evidence>
<dbReference type="InterPro" id="IPR001506">
    <property type="entry name" value="Peptidase_M12A"/>
</dbReference>
<dbReference type="Pfam" id="PF01400">
    <property type="entry name" value="Astacin"/>
    <property type="match status" value="1"/>
</dbReference>
<dbReference type="PROSITE" id="PS51864">
    <property type="entry name" value="ASTACIN"/>
    <property type="match status" value="1"/>
</dbReference>
<keyword evidence="1 2" id="KW-0479">Metal-binding</keyword>
<dbReference type="GO" id="GO:0006508">
    <property type="term" value="P:proteolysis"/>
    <property type="evidence" value="ECO:0007669"/>
    <property type="project" value="UniProtKB-KW"/>
</dbReference>
<dbReference type="FunFam" id="3.40.390.10:FF:000037">
    <property type="entry name" value="Metalloendopeptidase"/>
    <property type="match status" value="1"/>
</dbReference>
<dbReference type="EC" id="3.4.24.-" evidence="2"/>
<feature type="domain" description="Peptidase M12A" evidence="3">
    <location>
        <begin position="92"/>
        <end position="291"/>
    </location>
</feature>
<name>A0A6J2U7C4_DROLE</name>
<dbReference type="InterPro" id="IPR024079">
    <property type="entry name" value="MetalloPept_cat_dom_sf"/>
</dbReference>
<sequence>MVMARIQFSLRIVHGRLRSPKCKICKMCRMQLNESGMLCLFLLLSLMLRSGVQAAPRLHSSSNTIDPEEAAGLVEGDMKLNEYEQQDMQGRNGLIAAEKRWPNNLVIYKISEDFDDSHRAAILKGIATLEENTCVRFREAEPEDTAYVDISAKPGGCYTAVGYRGTVQEMNLEIYPLGEGCFRPGTILHEFMHAMGFYHQQSSSIRDDYIQVVYDNIVPGKEFNFKKYESTVVTDFELGYDYDSCLHYRPGAFSINGEDTIIPLDPNAQIGQRVGLSAKDIDKINIMHKCPLLV</sequence>
<dbReference type="Proteomes" id="UP000504634">
    <property type="component" value="Unplaced"/>
</dbReference>
<gene>
    <name evidence="5" type="primary">LOC115631729</name>
</gene>
<organism evidence="4 5">
    <name type="scientific">Drosophila lebanonensis</name>
    <name type="common">Fruit fly</name>
    <name type="synonym">Scaptodrosophila lebanonensis</name>
    <dbReference type="NCBI Taxonomy" id="7225"/>
    <lineage>
        <taxon>Eukaryota</taxon>
        <taxon>Metazoa</taxon>
        <taxon>Ecdysozoa</taxon>
        <taxon>Arthropoda</taxon>
        <taxon>Hexapoda</taxon>
        <taxon>Insecta</taxon>
        <taxon>Pterygota</taxon>
        <taxon>Neoptera</taxon>
        <taxon>Endopterygota</taxon>
        <taxon>Diptera</taxon>
        <taxon>Brachycera</taxon>
        <taxon>Muscomorpha</taxon>
        <taxon>Ephydroidea</taxon>
        <taxon>Drosophilidae</taxon>
        <taxon>Scaptodrosophila</taxon>
    </lineage>
</organism>
<keyword evidence="1 2" id="KW-0378">Hydrolase</keyword>
<evidence type="ECO:0000259" key="3">
    <source>
        <dbReference type="PROSITE" id="PS51864"/>
    </source>
</evidence>
<comment type="cofactor">
    <cofactor evidence="1 2">
        <name>Zn(2+)</name>
        <dbReference type="ChEBI" id="CHEBI:29105"/>
    </cofactor>
    <text evidence="1 2">Binds 1 zinc ion per subunit.</text>
</comment>
<dbReference type="PANTHER" id="PTHR10127">
    <property type="entry name" value="DISCOIDIN, CUB, EGF, LAMININ , AND ZINC METALLOPROTEASE DOMAIN CONTAINING"/>
    <property type="match status" value="1"/>
</dbReference>
<evidence type="ECO:0000256" key="2">
    <source>
        <dbReference type="RuleBase" id="RU361183"/>
    </source>
</evidence>
<accession>A0A6J2U7C4</accession>
<keyword evidence="1 2" id="KW-0482">Metalloprotease</keyword>
<dbReference type="OrthoDB" id="291007at2759"/>
<dbReference type="InterPro" id="IPR034035">
    <property type="entry name" value="Astacin-like_dom"/>
</dbReference>
<proteinExistence type="predicted"/>
<dbReference type="PRINTS" id="PR00480">
    <property type="entry name" value="ASTACIN"/>
</dbReference>
<dbReference type="AlphaFoldDB" id="A0A6J2U7C4"/>
<comment type="caution">
    <text evidence="1">Lacks conserved residue(s) required for the propagation of feature annotation.</text>
</comment>
<dbReference type="GO" id="GO:0008270">
    <property type="term" value="F:zinc ion binding"/>
    <property type="evidence" value="ECO:0007669"/>
    <property type="project" value="UniProtKB-UniRule"/>
</dbReference>
<dbReference type="Gene3D" id="3.40.390.10">
    <property type="entry name" value="Collagenase (Catalytic Domain)"/>
    <property type="match status" value="1"/>
</dbReference>